<reference evidence="4" key="1">
    <citation type="submission" date="2021-03" db="EMBL/GenBank/DDBJ databases">
        <authorList>
            <person name="Tagirdzhanova G."/>
        </authorList>
    </citation>
    <scope>NUCLEOTIDE SEQUENCE</scope>
</reference>
<proteinExistence type="inferred from homology"/>
<dbReference type="PANTHER" id="PTHR43976">
    <property type="entry name" value="SHORT CHAIN DEHYDROGENASE"/>
    <property type="match status" value="1"/>
</dbReference>
<name>A0A8H3INC2_9LECA</name>
<sequence>MSLTKPLTIFISGGSSGLGLSIAQEALKAGHKVIATSRSVDKAREQNPKFETAGGQWFQLDVTHKDTTEKVSQIVTQKDVDLVVNSAGYAAIGAFEDFTDEEMQRQFDVNVYGLARVCRGAIPHFRERRSGAIVNIGSGAGFRGIQARSLYAGTKFAVAGMTEALFAELSVFNIKVILVEAGAFQTPFADNIVYPKKETGDYDGTPAGDMIKLHRNASQISGNAGLPNEAANRILEAVTGNGLGAKIGDSVRLILGSDCFKSLKVKMDELNVTYSRNEEIASSTDSQEKN</sequence>
<dbReference type="InterPro" id="IPR002347">
    <property type="entry name" value="SDR_fam"/>
</dbReference>
<protein>
    <submittedName>
        <fullName evidence="4">Uncharacterized protein</fullName>
    </submittedName>
</protein>
<dbReference type="Pfam" id="PF00106">
    <property type="entry name" value="adh_short"/>
    <property type="match status" value="1"/>
</dbReference>
<organism evidence="4 5">
    <name type="scientific">Gomphillus americanus</name>
    <dbReference type="NCBI Taxonomy" id="1940652"/>
    <lineage>
        <taxon>Eukaryota</taxon>
        <taxon>Fungi</taxon>
        <taxon>Dikarya</taxon>
        <taxon>Ascomycota</taxon>
        <taxon>Pezizomycotina</taxon>
        <taxon>Lecanoromycetes</taxon>
        <taxon>OSLEUM clade</taxon>
        <taxon>Ostropomycetidae</taxon>
        <taxon>Ostropales</taxon>
        <taxon>Graphidaceae</taxon>
        <taxon>Gomphilloideae</taxon>
        <taxon>Gomphillus</taxon>
    </lineage>
</organism>
<evidence type="ECO:0000313" key="4">
    <source>
        <dbReference type="EMBL" id="CAF9920004.1"/>
    </source>
</evidence>
<accession>A0A8H3INC2</accession>
<dbReference type="InterPro" id="IPR036291">
    <property type="entry name" value="NAD(P)-bd_dom_sf"/>
</dbReference>
<comment type="caution">
    <text evidence="4">The sequence shown here is derived from an EMBL/GenBank/DDBJ whole genome shotgun (WGS) entry which is preliminary data.</text>
</comment>
<gene>
    <name evidence="4" type="ORF">GOMPHAMPRED_001953</name>
</gene>
<dbReference type="PRINTS" id="PR00081">
    <property type="entry name" value="GDHRDH"/>
</dbReference>
<dbReference type="OrthoDB" id="1274115at2759"/>
<dbReference type="PRINTS" id="PR00080">
    <property type="entry name" value="SDRFAMILY"/>
</dbReference>
<evidence type="ECO:0000256" key="1">
    <source>
        <dbReference type="ARBA" id="ARBA00006484"/>
    </source>
</evidence>
<keyword evidence="2" id="KW-0560">Oxidoreductase</keyword>
<dbReference type="EMBL" id="CAJPDQ010000015">
    <property type="protein sequence ID" value="CAF9920004.1"/>
    <property type="molecule type" value="Genomic_DNA"/>
</dbReference>
<dbReference type="SUPFAM" id="SSF51735">
    <property type="entry name" value="NAD(P)-binding Rossmann-fold domains"/>
    <property type="match status" value="1"/>
</dbReference>
<dbReference type="AlphaFoldDB" id="A0A8H3INC2"/>
<dbReference type="Proteomes" id="UP000664169">
    <property type="component" value="Unassembled WGS sequence"/>
</dbReference>
<dbReference type="PANTHER" id="PTHR43976:SF16">
    <property type="entry name" value="SHORT-CHAIN DEHYDROGENASE_REDUCTASE FAMILY PROTEIN"/>
    <property type="match status" value="1"/>
</dbReference>
<evidence type="ECO:0000313" key="5">
    <source>
        <dbReference type="Proteomes" id="UP000664169"/>
    </source>
</evidence>
<dbReference type="GO" id="GO:0016491">
    <property type="term" value="F:oxidoreductase activity"/>
    <property type="evidence" value="ECO:0007669"/>
    <property type="project" value="UniProtKB-KW"/>
</dbReference>
<dbReference type="InterPro" id="IPR051911">
    <property type="entry name" value="SDR_oxidoreductase"/>
</dbReference>
<keyword evidence="5" id="KW-1185">Reference proteome</keyword>
<evidence type="ECO:0000256" key="3">
    <source>
        <dbReference type="RuleBase" id="RU000363"/>
    </source>
</evidence>
<dbReference type="Gene3D" id="3.40.50.720">
    <property type="entry name" value="NAD(P)-binding Rossmann-like Domain"/>
    <property type="match status" value="1"/>
</dbReference>
<comment type="similarity">
    <text evidence="1 3">Belongs to the short-chain dehydrogenases/reductases (SDR) family.</text>
</comment>
<evidence type="ECO:0000256" key="2">
    <source>
        <dbReference type="ARBA" id="ARBA00023002"/>
    </source>
</evidence>